<evidence type="ECO:0000313" key="4">
    <source>
        <dbReference type="Proteomes" id="UP001156389"/>
    </source>
</evidence>
<evidence type="ECO:0000313" key="3">
    <source>
        <dbReference type="EMBL" id="MCT2592075.1"/>
    </source>
</evidence>
<dbReference type="EMBL" id="JAJAGO010000009">
    <property type="protein sequence ID" value="MCT2592075.1"/>
    <property type="molecule type" value="Genomic_DNA"/>
</dbReference>
<protein>
    <submittedName>
        <fullName evidence="3">DUF3558 family protein</fullName>
    </submittedName>
</protein>
<keyword evidence="4" id="KW-1185">Reference proteome</keyword>
<name>A0ABT2JXL2_9ACTN</name>
<organism evidence="3 4">
    <name type="scientific">Streptomyces gossypii</name>
    <dbReference type="NCBI Taxonomy" id="2883101"/>
    <lineage>
        <taxon>Bacteria</taxon>
        <taxon>Bacillati</taxon>
        <taxon>Actinomycetota</taxon>
        <taxon>Actinomycetes</taxon>
        <taxon>Kitasatosporales</taxon>
        <taxon>Streptomycetaceae</taxon>
        <taxon>Streptomyces</taxon>
    </lineage>
</organism>
<dbReference type="RefSeq" id="WP_260219415.1">
    <property type="nucleotide sequence ID" value="NZ_JAJAGO010000009.1"/>
</dbReference>
<evidence type="ECO:0000256" key="2">
    <source>
        <dbReference type="SAM" id="SignalP"/>
    </source>
</evidence>
<keyword evidence="2" id="KW-0732">Signal</keyword>
<dbReference type="Proteomes" id="UP001156389">
    <property type="component" value="Unassembled WGS sequence"/>
</dbReference>
<dbReference type="Pfam" id="PF12079">
    <property type="entry name" value="DUF3558"/>
    <property type="match status" value="1"/>
</dbReference>
<feature type="region of interest" description="Disordered" evidence="1">
    <location>
        <begin position="28"/>
        <end position="87"/>
    </location>
</feature>
<accession>A0ABT2JXL2</accession>
<evidence type="ECO:0000256" key="1">
    <source>
        <dbReference type="SAM" id="MobiDB-lite"/>
    </source>
</evidence>
<proteinExistence type="predicted"/>
<sequence>MHPFDPRLARKIVCAAVAAPVLLVAGCSSGSDDGGDDKSTASPSGKPSPTVAPAKFEQLPDPCKSLPKDTVEDTVPNADNVKGKNLTSTDTQRYGSCLWSGGHGKNNANYRSLTVSLKRFESGPSVGSGDKQAQRYLKEEVSTVAADKDNKKATDEQVSGLGQEAVSIGYETAKKKQDYRVNRTVTRNYNVVVTIDYEGTGFEGADQPSADDLRKKAAKAAKETLATVK</sequence>
<comment type="caution">
    <text evidence="3">The sequence shown here is derived from an EMBL/GenBank/DDBJ whole genome shotgun (WGS) entry which is preliminary data.</text>
</comment>
<gene>
    <name evidence="3" type="ORF">LHJ74_19575</name>
</gene>
<dbReference type="InterPro" id="IPR024520">
    <property type="entry name" value="DUF3558"/>
</dbReference>
<reference evidence="3 4" key="1">
    <citation type="submission" date="2021-10" db="EMBL/GenBank/DDBJ databases">
        <title>Streptomyces gossypii sp. nov., isolated from soil collected from cotton field.</title>
        <authorList>
            <person name="Ge X."/>
            <person name="Chen X."/>
            <person name="Liu W."/>
        </authorList>
    </citation>
    <scope>NUCLEOTIDE SEQUENCE [LARGE SCALE GENOMIC DNA]</scope>
    <source>
        <strain evidence="3 4">N2-109</strain>
    </source>
</reference>
<dbReference type="PROSITE" id="PS51257">
    <property type="entry name" value="PROKAR_LIPOPROTEIN"/>
    <property type="match status" value="1"/>
</dbReference>
<feature type="signal peptide" evidence="2">
    <location>
        <begin position="1"/>
        <end position="30"/>
    </location>
</feature>
<feature type="chain" id="PRO_5045406197" evidence="2">
    <location>
        <begin position="31"/>
        <end position="229"/>
    </location>
</feature>